<dbReference type="Gene3D" id="2.160.20.70">
    <property type="match status" value="1"/>
</dbReference>
<dbReference type="RefSeq" id="WP_300647677.1">
    <property type="nucleotide sequence ID" value="NZ_BAABKD010000007.1"/>
</dbReference>
<feature type="domain" description="Septum formation inhibitor MinC C-terminal" evidence="7">
    <location>
        <begin position="132"/>
        <end position="232"/>
    </location>
</feature>
<dbReference type="EMBL" id="BAABKD010000007">
    <property type="protein sequence ID" value="GAA5087349.1"/>
    <property type="molecule type" value="Genomic_DNA"/>
</dbReference>
<evidence type="ECO:0000313" key="10">
    <source>
        <dbReference type="Proteomes" id="UP001500227"/>
    </source>
</evidence>
<evidence type="ECO:0000313" key="9">
    <source>
        <dbReference type="EMBL" id="GAA5087349.1"/>
    </source>
</evidence>
<evidence type="ECO:0000256" key="3">
    <source>
        <dbReference type="ARBA" id="ARBA00023210"/>
    </source>
</evidence>
<comment type="caution">
    <text evidence="9">The sequence shown here is derived from an EMBL/GenBank/DDBJ whole genome shotgun (WGS) entry which is preliminary data.</text>
</comment>
<comment type="similarity">
    <text evidence="1 6">Belongs to the MinC family.</text>
</comment>
<dbReference type="Pfam" id="PF05209">
    <property type="entry name" value="MinC_N"/>
    <property type="match status" value="1"/>
</dbReference>
<evidence type="ECO:0000256" key="1">
    <source>
        <dbReference type="ARBA" id="ARBA00006291"/>
    </source>
</evidence>
<dbReference type="HAMAP" id="MF_00267">
    <property type="entry name" value="MinC"/>
    <property type="match status" value="1"/>
</dbReference>
<dbReference type="SUPFAM" id="SSF63848">
    <property type="entry name" value="Cell-division inhibitor MinC, C-terminal domain"/>
    <property type="match status" value="1"/>
</dbReference>
<keyword evidence="4 6" id="KW-0131">Cell cycle</keyword>
<dbReference type="Gene3D" id="3.30.70.260">
    <property type="match status" value="1"/>
</dbReference>
<keyword evidence="2 6" id="KW-0132">Cell division</keyword>
<name>A0ABP9LX87_9BURK</name>
<accession>A0ABP9LX87</accession>
<dbReference type="Proteomes" id="UP001500227">
    <property type="component" value="Unassembled WGS sequence"/>
</dbReference>
<dbReference type="InterPro" id="IPR005526">
    <property type="entry name" value="Septum_form_inhib_MinC_C"/>
</dbReference>
<keyword evidence="10" id="KW-1185">Reference proteome</keyword>
<evidence type="ECO:0000256" key="5">
    <source>
        <dbReference type="ARBA" id="ARBA00025606"/>
    </source>
</evidence>
<evidence type="ECO:0000256" key="4">
    <source>
        <dbReference type="ARBA" id="ARBA00023306"/>
    </source>
</evidence>
<proteinExistence type="inferred from homology"/>
<sequence length="236" mass="25246">MNAPTTRKGPQALDIKSATIYTVRLVLHSANTSELLEALQQRMEGAGAFFQGEPVVIDCSAIMDPIEWEPLLQALRHYQLHPIGVTGSTEQEQAAAQHGLTAVELSLAKAAIEIPEPEQTPPSPVTPAPLILHQNLRSGQRFVAPEGDLIVIGMVGHGAEIIATGNISVYGPLRGKAIAGANGNTNAWISTTEFEPELIAIAGVYSVIEDLHTNPHHKKPVLIQLEGDSLKFEPLG</sequence>
<protein>
    <recommendedName>
        <fullName evidence="6">Probable septum site-determining protein MinC</fullName>
    </recommendedName>
</protein>
<comment type="function">
    <text evidence="5 6">Cell division inhibitor that blocks the formation of polar Z ring septums. Rapidly oscillates between the poles of the cell to destabilize FtsZ filaments that have formed before they mature into polar Z rings. Prevents FtsZ polymerization.</text>
</comment>
<evidence type="ECO:0000256" key="2">
    <source>
        <dbReference type="ARBA" id="ARBA00022618"/>
    </source>
</evidence>
<evidence type="ECO:0000259" key="7">
    <source>
        <dbReference type="Pfam" id="PF03775"/>
    </source>
</evidence>
<organism evidence="9 10">
    <name type="scientific">Paenalcaligenes hermetiae</name>
    <dbReference type="NCBI Taxonomy" id="1157987"/>
    <lineage>
        <taxon>Bacteria</taxon>
        <taxon>Pseudomonadati</taxon>
        <taxon>Pseudomonadota</taxon>
        <taxon>Betaproteobacteria</taxon>
        <taxon>Burkholderiales</taxon>
        <taxon>Alcaligenaceae</taxon>
        <taxon>Paenalcaligenes</taxon>
    </lineage>
</organism>
<gene>
    <name evidence="6 9" type="primary">minC</name>
    <name evidence="9" type="ORF">GCM10023337_07670</name>
</gene>
<evidence type="ECO:0000256" key="6">
    <source>
        <dbReference type="HAMAP-Rule" id="MF_00267"/>
    </source>
</evidence>
<dbReference type="PANTHER" id="PTHR34108">
    <property type="entry name" value="SEPTUM SITE-DETERMINING PROTEIN MINC"/>
    <property type="match status" value="1"/>
</dbReference>
<dbReference type="InterPro" id="IPR036145">
    <property type="entry name" value="MinC_C_sf"/>
</dbReference>
<dbReference type="InterPro" id="IPR007874">
    <property type="entry name" value="MinC_N"/>
</dbReference>
<dbReference type="InterPro" id="IPR016098">
    <property type="entry name" value="CAP/MinC_C"/>
</dbReference>
<dbReference type="InterPro" id="IPR013033">
    <property type="entry name" value="MinC"/>
</dbReference>
<dbReference type="NCBIfam" id="TIGR01222">
    <property type="entry name" value="minC"/>
    <property type="match status" value="1"/>
</dbReference>
<dbReference type="Pfam" id="PF03775">
    <property type="entry name" value="MinC_C"/>
    <property type="match status" value="1"/>
</dbReference>
<feature type="domain" description="Septum formation inhibitor MinC N-terminal" evidence="8">
    <location>
        <begin position="13"/>
        <end position="82"/>
    </location>
</feature>
<reference evidence="10" key="1">
    <citation type="journal article" date="2019" name="Int. J. Syst. Evol. Microbiol.">
        <title>The Global Catalogue of Microorganisms (GCM) 10K type strain sequencing project: providing services to taxonomists for standard genome sequencing and annotation.</title>
        <authorList>
            <consortium name="The Broad Institute Genomics Platform"/>
            <consortium name="The Broad Institute Genome Sequencing Center for Infectious Disease"/>
            <person name="Wu L."/>
            <person name="Ma J."/>
        </authorList>
    </citation>
    <scope>NUCLEOTIDE SEQUENCE [LARGE SCALE GENOMIC DNA]</scope>
    <source>
        <strain evidence="10">JCM 18423</strain>
    </source>
</reference>
<evidence type="ECO:0000259" key="8">
    <source>
        <dbReference type="Pfam" id="PF05209"/>
    </source>
</evidence>
<keyword evidence="3 6" id="KW-0717">Septation</keyword>
<comment type="subunit">
    <text evidence="6">Interacts with MinD and FtsZ.</text>
</comment>
<dbReference type="PANTHER" id="PTHR34108:SF1">
    <property type="entry name" value="SEPTUM SITE-DETERMINING PROTEIN MINC"/>
    <property type="match status" value="1"/>
</dbReference>